<dbReference type="InterPro" id="IPR011057">
    <property type="entry name" value="Mss4-like_sf"/>
</dbReference>
<feature type="domain" description="CENP-V/GFA" evidence="5">
    <location>
        <begin position="55"/>
        <end position="174"/>
    </location>
</feature>
<proteinExistence type="inferred from homology"/>
<dbReference type="AlphaFoldDB" id="A0A7W6D918"/>
<dbReference type="Pfam" id="PF04828">
    <property type="entry name" value="GFA"/>
    <property type="match status" value="1"/>
</dbReference>
<dbReference type="GO" id="GO:0046872">
    <property type="term" value="F:metal ion binding"/>
    <property type="evidence" value="ECO:0007669"/>
    <property type="project" value="UniProtKB-KW"/>
</dbReference>
<comment type="caution">
    <text evidence="6">The sequence shown here is derived from an EMBL/GenBank/DDBJ whole genome shotgun (WGS) entry which is preliminary data.</text>
</comment>
<evidence type="ECO:0000256" key="4">
    <source>
        <dbReference type="ARBA" id="ARBA00023239"/>
    </source>
</evidence>
<sequence>MHVHLRESSKKGKNALTEVNGAETICAIAGQFAADGAGRPVGVGQNGAEEVDMRIDGQCHCGHVTYEAEIDPDIVSICHCKDCQRMTGSAYRVTALARAEDFRLTGGTPTLYVKVGDSGNRSLQYFCPICGSPCYRAGEGEDANEVGIRVGTINQRRDLVPKRQIWCRSALPWAMDITGLPSRDDE</sequence>
<name>A0A7W6D918_9HYPH</name>
<organism evidence="6 7">
    <name type="scientific">Mycoplana azooxidifex</name>
    <dbReference type="NCBI Taxonomy" id="1636188"/>
    <lineage>
        <taxon>Bacteria</taxon>
        <taxon>Pseudomonadati</taxon>
        <taxon>Pseudomonadota</taxon>
        <taxon>Alphaproteobacteria</taxon>
        <taxon>Hyphomicrobiales</taxon>
        <taxon>Rhizobiaceae</taxon>
        <taxon>Mycoplana</taxon>
    </lineage>
</organism>
<comment type="similarity">
    <text evidence="1">Belongs to the Gfa family.</text>
</comment>
<keyword evidence="7" id="KW-1185">Reference proteome</keyword>
<evidence type="ECO:0000256" key="1">
    <source>
        <dbReference type="ARBA" id="ARBA00005495"/>
    </source>
</evidence>
<dbReference type="PANTHER" id="PTHR33337:SF40">
    <property type="entry name" value="CENP-V_GFA DOMAIN-CONTAINING PROTEIN-RELATED"/>
    <property type="match status" value="1"/>
</dbReference>
<protein>
    <recommendedName>
        <fullName evidence="5">CENP-V/GFA domain-containing protein</fullName>
    </recommendedName>
</protein>
<evidence type="ECO:0000256" key="3">
    <source>
        <dbReference type="ARBA" id="ARBA00022833"/>
    </source>
</evidence>
<accession>A0A7W6D918</accession>
<evidence type="ECO:0000313" key="7">
    <source>
        <dbReference type="Proteomes" id="UP000574761"/>
    </source>
</evidence>
<dbReference type="Proteomes" id="UP000574761">
    <property type="component" value="Unassembled WGS sequence"/>
</dbReference>
<dbReference type="GO" id="GO:0016846">
    <property type="term" value="F:carbon-sulfur lyase activity"/>
    <property type="evidence" value="ECO:0007669"/>
    <property type="project" value="InterPro"/>
</dbReference>
<dbReference type="PANTHER" id="PTHR33337">
    <property type="entry name" value="GFA DOMAIN-CONTAINING PROTEIN"/>
    <property type="match status" value="1"/>
</dbReference>
<dbReference type="EMBL" id="JACIEE010000003">
    <property type="protein sequence ID" value="MBB3976332.1"/>
    <property type="molecule type" value="Genomic_DNA"/>
</dbReference>
<dbReference type="SUPFAM" id="SSF51316">
    <property type="entry name" value="Mss4-like"/>
    <property type="match status" value="1"/>
</dbReference>
<keyword evidence="2" id="KW-0479">Metal-binding</keyword>
<keyword evidence="3" id="KW-0862">Zinc</keyword>
<evidence type="ECO:0000259" key="5">
    <source>
        <dbReference type="PROSITE" id="PS51891"/>
    </source>
</evidence>
<dbReference type="Gene3D" id="3.90.1590.10">
    <property type="entry name" value="glutathione-dependent formaldehyde- activating enzyme (gfa)"/>
    <property type="match status" value="1"/>
</dbReference>
<dbReference type="InterPro" id="IPR006913">
    <property type="entry name" value="CENP-V/GFA"/>
</dbReference>
<gene>
    <name evidence="6" type="ORF">GGQ64_001521</name>
</gene>
<keyword evidence="4" id="KW-0456">Lyase</keyword>
<evidence type="ECO:0000256" key="2">
    <source>
        <dbReference type="ARBA" id="ARBA00022723"/>
    </source>
</evidence>
<evidence type="ECO:0000313" key="6">
    <source>
        <dbReference type="EMBL" id="MBB3976332.1"/>
    </source>
</evidence>
<dbReference type="PROSITE" id="PS51891">
    <property type="entry name" value="CENP_V_GFA"/>
    <property type="match status" value="1"/>
</dbReference>
<reference evidence="6 7" key="1">
    <citation type="submission" date="2020-08" db="EMBL/GenBank/DDBJ databases">
        <title>Genomic Encyclopedia of Type Strains, Phase IV (KMG-IV): sequencing the most valuable type-strain genomes for metagenomic binning, comparative biology and taxonomic classification.</title>
        <authorList>
            <person name="Goeker M."/>
        </authorList>
    </citation>
    <scope>NUCLEOTIDE SEQUENCE [LARGE SCALE GENOMIC DNA]</scope>
    <source>
        <strain evidence="6 7">DSM 100211</strain>
    </source>
</reference>